<evidence type="ECO:0000313" key="3">
    <source>
        <dbReference type="Proteomes" id="UP000245884"/>
    </source>
</evidence>
<dbReference type="Proteomes" id="UP000245884">
    <property type="component" value="Unassembled WGS sequence"/>
</dbReference>
<protein>
    <submittedName>
        <fullName evidence="2">Uncharacterized protein</fullName>
    </submittedName>
</protein>
<dbReference type="GeneID" id="37026534"/>
<dbReference type="AlphaFoldDB" id="A0A316UVC8"/>
<evidence type="ECO:0000256" key="1">
    <source>
        <dbReference type="SAM" id="MobiDB-lite"/>
    </source>
</evidence>
<organism evidence="2 3">
    <name type="scientific">Jaminaea rosea</name>
    <dbReference type="NCBI Taxonomy" id="1569628"/>
    <lineage>
        <taxon>Eukaryota</taxon>
        <taxon>Fungi</taxon>
        <taxon>Dikarya</taxon>
        <taxon>Basidiomycota</taxon>
        <taxon>Ustilaginomycotina</taxon>
        <taxon>Exobasidiomycetes</taxon>
        <taxon>Microstromatales</taxon>
        <taxon>Microstromatales incertae sedis</taxon>
        <taxon>Jaminaea</taxon>
    </lineage>
</organism>
<feature type="region of interest" description="Disordered" evidence="1">
    <location>
        <begin position="389"/>
        <end position="446"/>
    </location>
</feature>
<name>A0A316UVC8_9BASI</name>
<feature type="compositionally biased region" description="Basic and acidic residues" evidence="1">
    <location>
        <begin position="426"/>
        <end position="439"/>
    </location>
</feature>
<dbReference type="EMBL" id="KZ819664">
    <property type="protein sequence ID" value="PWN29260.1"/>
    <property type="molecule type" value="Genomic_DNA"/>
</dbReference>
<reference evidence="2 3" key="1">
    <citation type="journal article" date="2018" name="Mol. Biol. Evol.">
        <title>Broad Genomic Sampling Reveals a Smut Pathogenic Ancestry of the Fungal Clade Ustilaginomycotina.</title>
        <authorList>
            <person name="Kijpornyongpan T."/>
            <person name="Mondo S.J."/>
            <person name="Barry K."/>
            <person name="Sandor L."/>
            <person name="Lee J."/>
            <person name="Lipzen A."/>
            <person name="Pangilinan J."/>
            <person name="LaButti K."/>
            <person name="Hainaut M."/>
            <person name="Henrissat B."/>
            <person name="Grigoriev I.V."/>
            <person name="Spatafora J.W."/>
            <person name="Aime M.C."/>
        </authorList>
    </citation>
    <scope>NUCLEOTIDE SEQUENCE [LARGE SCALE GENOMIC DNA]</scope>
    <source>
        <strain evidence="2 3">MCA 5214</strain>
    </source>
</reference>
<keyword evidence="3" id="KW-1185">Reference proteome</keyword>
<feature type="compositionally biased region" description="Low complexity" evidence="1">
    <location>
        <begin position="390"/>
        <end position="405"/>
    </location>
</feature>
<feature type="region of interest" description="Disordered" evidence="1">
    <location>
        <begin position="39"/>
        <end position="127"/>
    </location>
</feature>
<proteinExistence type="predicted"/>
<accession>A0A316UVC8</accession>
<dbReference type="RefSeq" id="XP_025363872.1">
    <property type="nucleotide sequence ID" value="XM_025504711.1"/>
</dbReference>
<sequence>MTYQTRGLALLTRSSSLASNPPENYRERFWAAVREKEAWVAAGSKPPKPAQKETIDIDGPSAESNSKSSPAAAKAKPKTTPSATPSTTPAAKPATPNATPAAPKTKPATPATPATTPTTPATKDNAGYRWIDALVKAAPEEHGPIEEPTPAPVDDSLFVGKFAKVPLACRVDYTRAAFNATDSSYDDPELAKMTWPSEDGPAYVRRCLPCVRKGTLCIKAKGKGTVCEGCKGRKHPCGAGDNCEYSSEASEGRQGMSDAYNDYGRNHERQRNRAGTYFQAVDFVPIDTGFARDFPHMRAKKRDQDILDASRAAESTPTAVFGPRPPSPSLLNPARPDRGFKHAVGESLDYLQQVVRHRQQQLKLCEEAEEKEQGLVGQLGMPTTKGWVATGGSSSGGEASRPAASVKGNGASQKAIVARSMKAAAARREREEREKEEKRKNKKKRM</sequence>
<gene>
    <name evidence="2" type="ORF">BDZ90DRAFT_226431</name>
</gene>
<evidence type="ECO:0000313" key="2">
    <source>
        <dbReference type="EMBL" id="PWN29260.1"/>
    </source>
</evidence>
<feature type="compositionally biased region" description="Low complexity" evidence="1">
    <location>
        <begin position="60"/>
        <end position="123"/>
    </location>
</feature>